<dbReference type="Proteomes" id="UP000515800">
    <property type="component" value="Chromosome"/>
</dbReference>
<comment type="subcellular location">
    <subcellularLocation>
        <location evidence="1">Cell membrane</location>
        <topology evidence="1">Multi-pass membrane protein</topology>
    </subcellularLocation>
</comment>
<evidence type="ECO:0000256" key="1">
    <source>
        <dbReference type="ARBA" id="ARBA00004651"/>
    </source>
</evidence>
<dbReference type="AlphaFoldDB" id="A0A7G9T6K6"/>
<feature type="transmembrane region" description="Helical" evidence="6">
    <location>
        <begin position="165"/>
        <end position="186"/>
    </location>
</feature>
<feature type="transmembrane region" description="Helical" evidence="6">
    <location>
        <begin position="392"/>
        <end position="413"/>
    </location>
</feature>
<dbReference type="PANTHER" id="PTHR42718">
    <property type="entry name" value="MAJOR FACILITATOR SUPERFAMILY MULTIDRUG TRANSPORTER MFSC"/>
    <property type="match status" value="1"/>
</dbReference>
<dbReference type="PANTHER" id="PTHR42718:SF9">
    <property type="entry name" value="MAJOR FACILITATOR SUPERFAMILY MULTIDRUG TRANSPORTER MFSC"/>
    <property type="match status" value="1"/>
</dbReference>
<dbReference type="Gene3D" id="1.20.1250.20">
    <property type="entry name" value="MFS general substrate transporter like domains"/>
    <property type="match status" value="1"/>
</dbReference>
<feature type="transmembrane region" description="Helical" evidence="6">
    <location>
        <begin position="353"/>
        <end position="371"/>
    </location>
</feature>
<protein>
    <submittedName>
        <fullName evidence="8">MFS transporter</fullName>
    </submittedName>
</protein>
<sequence>MRMTVSNRTRQIFVVILLATSFIFSISQSAMTTLYPMMSRQFELPVSTIQWLTTGLMLTMTIMMPLSPWLLRRVAFKWLLLSLQAIFIIGTVLALIAPNFMWVMVGRILEGVAVGILFPSFQSVILMMTPETVRGTAMGWVGLVMGSALAVGPIVSGVISQFFAWRAVFGFFLGLLALLLILTWRYGQSLVPLRPNALDCRSIVGLVGIAALLYALQALGQIGINWQLGIILLIGCVLSGDFIWRQYHLKRPLLDLSLLRYRQFRQGLLLNNSAYIALIVMTVLMPLYFQNVLQLAPFWSGLLMVPAAVTLSVLNHYAGRLLDRQGVRIVMRIGACCIVFGFVGLSITFYEHLIILAVIFSIFAEAGNAFMMMPAMTFASDSLTDQRMPDGTAIITTGRQIAGVIGVLLATTLIETNGIGLSGTFICFSALAVIMLGMVWRLV</sequence>
<evidence type="ECO:0000256" key="6">
    <source>
        <dbReference type="SAM" id="Phobius"/>
    </source>
</evidence>
<feature type="transmembrane region" description="Helical" evidence="6">
    <location>
        <begin position="268"/>
        <end position="289"/>
    </location>
</feature>
<evidence type="ECO:0000256" key="2">
    <source>
        <dbReference type="ARBA" id="ARBA00022448"/>
    </source>
</evidence>
<feature type="transmembrane region" description="Helical" evidence="6">
    <location>
        <begin position="78"/>
        <end position="102"/>
    </location>
</feature>
<keyword evidence="2" id="KW-0813">Transport</keyword>
<evidence type="ECO:0000259" key="7">
    <source>
        <dbReference type="PROSITE" id="PS50850"/>
    </source>
</evidence>
<feature type="transmembrane region" description="Helical" evidence="6">
    <location>
        <begin position="329"/>
        <end position="347"/>
    </location>
</feature>
<reference evidence="8 9" key="1">
    <citation type="submission" date="2020-08" db="EMBL/GenBank/DDBJ databases">
        <title>Genome sequence of Weissella diestrammenae KACC 16890T.</title>
        <authorList>
            <person name="Hyun D.-W."/>
            <person name="Bae J.-W."/>
        </authorList>
    </citation>
    <scope>NUCLEOTIDE SEQUENCE [LARGE SCALE GENOMIC DNA]</scope>
    <source>
        <strain evidence="8 9">KACC 16890</strain>
    </source>
</reference>
<evidence type="ECO:0000256" key="3">
    <source>
        <dbReference type="ARBA" id="ARBA00022692"/>
    </source>
</evidence>
<dbReference type="InterPro" id="IPR011701">
    <property type="entry name" value="MFS"/>
</dbReference>
<evidence type="ECO:0000256" key="5">
    <source>
        <dbReference type="ARBA" id="ARBA00023136"/>
    </source>
</evidence>
<dbReference type="PROSITE" id="PS50850">
    <property type="entry name" value="MFS"/>
    <property type="match status" value="1"/>
</dbReference>
<keyword evidence="3 6" id="KW-0812">Transmembrane</keyword>
<gene>
    <name evidence="8" type="ORF">H9L19_02360</name>
</gene>
<keyword evidence="9" id="KW-1185">Reference proteome</keyword>
<keyword evidence="4 6" id="KW-1133">Transmembrane helix</keyword>
<evidence type="ECO:0000313" key="9">
    <source>
        <dbReference type="Proteomes" id="UP000515800"/>
    </source>
</evidence>
<dbReference type="InterPro" id="IPR020846">
    <property type="entry name" value="MFS_dom"/>
</dbReference>
<proteinExistence type="predicted"/>
<dbReference type="InterPro" id="IPR036259">
    <property type="entry name" value="MFS_trans_sf"/>
</dbReference>
<dbReference type="GO" id="GO:0005886">
    <property type="term" value="C:plasma membrane"/>
    <property type="evidence" value="ECO:0007669"/>
    <property type="project" value="UniProtKB-SubCell"/>
</dbReference>
<feature type="transmembrane region" description="Helical" evidence="6">
    <location>
        <begin position="226"/>
        <end position="247"/>
    </location>
</feature>
<dbReference type="GO" id="GO:0022857">
    <property type="term" value="F:transmembrane transporter activity"/>
    <property type="evidence" value="ECO:0007669"/>
    <property type="project" value="InterPro"/>
</dbReference>
<dbReference type="Gene3D" id="1.20.1720.10">
    <property type="entry name" value="Multidrug resistance protein D"/>
    <property type="match status" value="1"/>
</dbReference>
<feature type="domain" description="Major facilitator superfamily (MFS) profile" evidence="7">
    <location>
        <begin position="13"/>
        <end position="443"/>
    </location>
</feature>
<feature type="transmembrane region" description="Helical" evidence="6">
    <location>
        <begin position="12"/>
        <end position="31"/>
    </location>
</feature>
<accession>A0A7G9T6K6</accession>
<feature type="transmembrane region" description="Helical" evidence="6">
    <location>
        <begin position="198"/>
        <end position="220"/>
    </location>
</feature>
<dbReference type="PRINTS" id="PR01036">
    <property type="entry name" value="TCRTETB"/>
</dbReference>
<feature type="transmembrane region" description="Helical" evidence="6">
    <location>
        <begin position="51"/>
        <end position="71"/>
    </location>
</feature>
<evidence type="ECO:0000256" key="4">
    <source>
        <dbReference type="ARBA" id="ARBA00022989"/>
    </source>
</evidence>
<dbReference type="Pfam" id="PF07690">
    <property type="entry name" value="MFS_1"/>
    <property type="match status" value="1"/>
</dbReference>
<dbReference type="EMBL" id="CP060724">
    <property type="protein sequence ID" value="QNN75731.1"/>
    <property type="molecule type" value="Genomic_DNA"/>
</dbReference>
<evidence type="ECO:0000313" key="8">
    <source>
        <dbReference type="EMBL" id="QNN75731.1"/>
    </source>
</evidence>
<name>A0A7G9T6K6_9LACO</name>
<dbReference type="KEGG" id="wdi:H9L19_02360"/>
<feature type="transmembrane region" description="Helical" evidence="6">
    <location>
        <begin position="140"/>
        <end position="159"/>
    </location>
</feature>
<organism evidence="8 9">
    <name type="scientific">Weissella diestrammenae</name>
    <dbReference type="NCBI Taxonomy" id="1162633"/>
    <lineage>
        <taxon>Bacteria</taxon>
        <taxon>Bacillati</taxon>
        <taxon>Bacillota</taxon>
        <taxon>Bacilli</taxon>
        <taxon>Lactobacillales</taxon>
        <taxon>Lactobacillaceae</taxon>
        <taxon>Weissella</taxon>
    </lineage>
</organism>
<feature type="transmembrane region" description="Helical" evidence="6">
    <location>
        <begin position="295"/>
        <end position="317"/>
    </location>
</feature>
<feature type="transmembrane region" description="Helical" evidence="6">
    <location>
        <begin position="419"/>
        <end position="440"/>
    </location>
</feature>
<keyword evidence="5 6" id="KW-0472">Membrane</keyword>
<feature type="transmembrane region" description="Helical" evidence="6">
    <location>
        <begin position="108"/>
        <end position="128"/>
    </location>
</feature>
<dbReference type="SUPFAM" id="SSF103473">
    <property type="entry name" value="MFS general substrate transporter"/>
    <property type="match status" value="1"/>
</dbReference>